<feature type="domain" description="DUF8054" evidence="5">
    <location>
        <begin position="136"/>
        <end position="256"/>
    </location>
</feature>
<protein>
    <submittedName>
        <fullName evidence="6">Uncharacterized protein</fullName>
    </submittedName>
</protein>
<organism evidence="6 7">
    <name type="scientific">Halopiger aswanensis</name>
    <dbReference type="NCBI Taxonomy" id="148449"/>
    <lineage>
        <taxon>Archaea</taxon>
        <taxon>Methanobacteriati</taxon>
        <taxon>Methanobacteriota</taxon>
        <taxon>Stenosarchaea group</taxon>
        <taxon>Halobacteria</taxon>
        <taxon>Halobacteriales</taxon>
        <taxon>Natrialbaceae</taxon>
        <taxon>Halopiger</taxon>
    </lineage>
</organism>
<name>A0A419VY38_9EURY</name>
<feature type="compositionally biased region" description="Polar residues" evidence="1">
    <location>
        <begin position="113"/>
        <end position="123"/>
    </location>
</feature>
<feature type="compositionally biased region" description="Low complexity" evidence="1">
    <location>
        <begin position="98"/>
        <end position="112"/>
    </location>
</feature>
<feature type="domain" description="DUF8054" evidence="4">
    <location>
        <begin position="259"/>
        <end position="299"/>
    </location>
</feature>
<proteinExistence type="predicted"/>
<evidence type="ECO:0000259" key="5">
    <source>
        <dbReference type="Pfam" id="PF26238"/>
    </source>
</evidence>
<dbReference type="InterPro" id="IPR058775">
    <property type="entry name" value="DUF8054_M"/>
</dbReference>
<dbReference type="Pfam" id="PF26237">
    <property type="entry name" value="DUF8054_C"/>
    <property type="match status" value="1"/>
</dbReference>
<dbReference type="InterPro" id="IPR058674">
    <property type="entry name" value="DUF8054_N"/>
</dbReference>
<evidence type="ECO:0000313" key="6">
    <source>
        <dbReference type="EMBL" id="RKD88000.1"/>
    </source>
</evidence>
<keyword evidence="7" id="KW-1185">Reference proteome</keyword>
<dbReference type="AlphaFoldDB" id="A0A419VY38"/>
<gene>
    <name evidence="6" type="ORF">ATJ93_4486</name>
</gene>
<evidence type="ECO:0000259" key="3">
    <source>
        <dbReference type="Pfam" id="PF26236"/>
    </source>
</evidence>
<feature type="transmembrane region" description="Helical" evidence="2">
    <location>
        <begin position="44"/>
        <end position="63"/>
    </location>
</feature>
<evidence type="ECO:0000256" key="2">
    <source>
        <dbReference type="SAM" id="Phobius"/>
    </source>
</evidence>
<comment type="caution">
    <text evidence="6">The sequence shown here is derived from an EMBL/GenBank/DDBJ whole genome shotgun (WGS) entry which is preliminary data.</text>
</comment>
<keyword evidence="2" id="KW-1133">Transmembrane helix</keyword>
<feature type="region of interest" description="Disordered" evidence="1">
    <location>
        <begin position="93"/>
        <end position="133"/>
    </location>
</feature>
<keyword evidence="2" id="KW-0472">Membrane</keyword>
<dbReference type="EMBL" id="RAPO01000007">
    <property type="protein sequence ID" value="RKD88000.1"/>
    <property type="molecule type" value="Genomic_DNA"/>
</dbReference>
<dbReference type="Pfam" id="PF26236">
    <property type="entry name" value="DUF8054_N"/>
    <property type="match status" value="1"/>
</dbReference>
<evidence type="ECO:0000313" key="7">
    <source>
        <dbReference type="Proteomes" id="UP000283805"/>
    </source>
</evidence>
<sequence length="302" mass="33207">MREKITEELRQPEYTGENRCEACTVVNVAIAGVLGAIISRKSKFMGVVSVGVSLVLIYLRGYLIPGTPTLTKRYMPASALQLFGKEPEPEIRNGLAATNTSSSNTSGTDTTTAQISNEGAQNESEGENEGSVTLSPEEYFLSVGVVEECDERDDLCIETSFESEWVEEMTDLNDGDLSAEDAAAALGLDLENHEFTIREDDQARQLKRDQQIIGQWPSEAALIADIAASRVLESWDTKWSEYEPAEKGELLNGLRLFLDTCPTSDGEIVFSEETVESCCSSHEVIAAVCEDTNERIFEHQMP</sequence>
<accession>A0A419VY38</accession>
<feature type="domain" description="DUF8054" evidence="3">
    <location>
        <begin position="7"/>
        <end position="86"/>
    </location>
</feature>
<dbReference type="OrthoDB" id="292134at2157"/>
<dbReference type="InterPro" id="IPR058675">
    <property type="entry name" value="DUF8054_C"/>
</dbReference>
<evidence type="ECO:0000259" key="4">
    <source>
        <dbReference type="Pfam" id="PF26237"/>
    </source>
</evidence>
<dbReference type="Pfam" id="PF26238">
    <property type="entry name" value="DUF8054_M"/>
    <property type="match status" value="1"/>
</dbReference>
<dbReference type="Proteomes" id="UP000283805">
    <property type="component" value="Unassembled WGS sequence"/>
</dbReference>
<keyword evidence="2" id="KW-0812">Transmembrane</keyword>
<reference evidence="6 7" key="1">
    <citation type="submission" date="2018-09" db="EMBL/GenBank/DDBJ databases">
        <title>Genomic Encyclopedia of Archaeal and Bacterial Type Strains, Phase II (KMG-II): from individual species to whole genera.</title>
        <authorList>
            <person name="Goeker M."/>
        </authorList>
    </citation>
    <scope>NUCLEOTIDE SEQUENCE [LARGE SCALE GENOMIC DNA]</scope>
    <source>
        <strain evidence="6 7">DSM 13151</strain>
    </source>
</reference>
<evidence type="ECO:0000256" key="1">
    <source>
        <dbReference type="SAM" id="MobiDB-lite"/>
    </source>
</evidence>
<dbReference type="RefSeq" id="WP_120246782.1">
    <property type="nucleotide sequence ID" value="NZ_RAPO01000007.1"/>
</dbReference>